<reference evidence="2 3" key="1">
    <citation type="submission" date="2022-05" db="EMBL/GenBank/DDBJ databases">
        <authorList>
            <consortium name="Genoscope - CEA"/>
            <person name="William W."/>
        </authorList>
    </citation>
    <scope>NUCLEOTIDE SEQUENCE [LARGE SCALE GENOMIC DNA]</scope>
</reference>
<evidence type="ECO:0000313" key="2">
    <source>
        <dbReference type="EMBL" id="CAH3188540.1"/>
    </source>
</evidence>
<name>A0ABN8SBC1_9CNID</name>
<sequence>MSHVALDNRREDSEPVIIVPYFPRGLAKSTEQPLDFNFTLYLYDTLRLPLGLFPDDQDQEVLFEDLQQCMQYCWRYATQRQDWMRDHPVTQDHSQERRAQLSKRPSSVRQDSL</sequence>
<comment type="caution">
    <text evidence="2">The sequence shown here is derived from an EMBL/GenBank/DDBJ whole genome shotgun (WGS) entry which is preliminary data.</text>
</comment>
<protein>
    <submittedName>
        <fullName evidence="2">Uncharacterized protein</fullName>
    </submittedName>
</protein>
<accession>A0ABN8SBC1</accession>
<evidence type="ECO:0000256" key="1">
    <source>
        <dbReference type="SAM" id="MobiDB-lite"/>
    </source>
</evidence>
<dbReference type="Proteomes" id="UP001159405">
    <property type="component" value="Unassembled WGS sequence"/>
</dbReference>
<feature type="compositionally biased region" description="Polar residues" evidence="1">
    <location>
        <begin position="103"/>
        <end position="113"/>
    </location>
</feature>
<evidence type="ECO:0000313" key="3">
    <source>
        <dbReference type="Proteomes" id="UP001159405"/>
    </source>
</evidence>
<feature type="region of interest" description="Disordered" evidence="1">
    <location>
        <begin position="87"/>
        <end position="113"/>
    </location>
</feature>
<proteinExistence type="predicted"/>
<feature type="compositionally biased region" description="Basic and acidic residues" evidence="1">
    <location>
        <begin position="87"/>
        <end position="99"/>
    </location>
</feature>
<organism evidence="2 3">
    <name type="scientific">Porites lobata</name>
    <dbReference type="NCBI Taxonomy" id="104759"/>
    <lineage>
        <taxon>Eukaryota</taxon>
        <taxon>Metazoa</taxon>
        <taxon>Cnidaria</taxon>
        <taxon>Anthozoa</taxon>
        <taxon>Hexacorallia</taxon>
        <taxon>Scleractinia</taxon>
        <taxon>Fungiina</taxon>
        <taxon>Poritidae</taxon>
        <taxon>Porites</taxon>
    </lineage>
</organism>
<keyword evidence="3" id="KW-1185">Reference proteome</keyword>
<gene>
    <name evidence="2" type="ORF">PLOB_00041051</name>
</gene>
<dbReference type="EMBL" id="CALNXK010000633">
    <property type="protein sequence ID" value="CAH3188540.1"/>
    <property type="molecule type" value="Genomic_DNA"/>
</dbReference>